<name>A0A1V5MKV6_UNCT6</name>
<reference evidence="1" key="1">
    <citation type="submission" date="2017-02" db="EMBL/GenBank/DDBJ databases">
        <title>Delving into the versatile metabolic prowess of the omnipresent phylum Bacteroidetes.</title>
        <authorList>
            <person name="Nobu M.K."/>
            <person name="Mei R."/>
            <person name="Narihiro T."/>
            <person name="Kuroda K."/>
            <person name="Liu W.-T."/>
        </authorList>
    </citation>
    <scope>NUCLEOTIDE SEQUENCE</scope>
    <source>
        <strain evidence="1">ADurb.Bin417</strain>
    </source>
</reference>
<comment type="caution">
    <text evidence="1">The sequence shown here is derived from an EMBL/GenBank/DDBJ whole genome shotgun (WGS) entry which is preliminary data.</text>
</comment>
<protein>
    <submittedName>
        <fullName evidence="1">Uncharacterized protein</fullName>
    </submittedName>
</protein>
<dbReference type="EMBL" id="MWAK01000003">
    <property type="protein sequence ID" value="OPZ93907.1"/>
    <property type="molecule type" value="Genomic_DNA"/>
</dbReference>
<sequence>MAGVPARGRPSTLSAAATLKVIKEELALKGVGMIEAAIAGTEQELL</sequence>
<evidence type="ECO:0000313" key="1">
    <source>
        <dbReference type="EMBL" id="OPZ93907.1"/>
    </source>
</evidence>
<proteinExistence type="predicted"/>
<gene>
    <name evidence="1" type="ORF">BWY73_00051</name>
</gene>
<organism evidence="1">
    <name type="scientific">candidate division TA06 bacterium ADurb.Bin417</name>
    <dbReference type="NCBI Taxonomy" id="1852828"/>
    <lineage>
        <taxon>Bacteria</taxon>
        <taxon>Bacteria division TA06</taxon>
    </lineage>
</organism>
<accession>A0A1V5MKV6</accession>
<dbReference type="AlphaFoldDB" id="A0A1V5MKV6"/>
<dbReference type="Proteomes" id="UP000485484">
    <property type="component" value="Unassembled WGS sequence"/>
</dbReference>